<dbReference type="Proteomes" id="UP000790709">
    <property type="component" value="Unassembled WGS sequence"/>
</dbReference>
<protein>
    <submittedName>
        <fullName evidence="1">Uncharacterized protein</fullName>
    </submittedName>
</protein>
<accession>A0ACB8BG42</accession>
<evidence type="ECO:0000313" key="2">
    <source>
        <dbReference type="Proteomes" id="UP000790709"/>
    </source>
</evidence>
<comment type="caution">
    <text evidence="1">The sequence shown here is derived from an EMBL/GenBank/DDBJ whole genome shotgun (WGS) entry which is preliminary data.</text>
</comment>
<evidence type="ECO:0000313" key="1">
    <source>
        <dbReference type="EMBL" id="KAH7924674.1"/>
    </source>
</evidence>
<dbReference type="EMBL" id="MU266419">
    <property type="protein sequence ID" value="KAH7924674.1"/>
    <property type="molecule type" value="Genomic_DNA"/>
</dbReference>
<proteinExistence type="predicted"/>
<reference evidence="1" key="1">
    <citation type="journal article" date="2021" name="New Phytol.">
        <title>Evolutionary innovations through gain and loss of genes in the ectomycorrhizal Boletales.</title>
        <authorList>
            <person name="Wu G."/>
            <person name="Miyauchi S."/>
            <person name="Morin E."/>
            <person name="Kuo A."/>
            <person name="Drula E."/>
            <person name="Varga T."/>
            <person name="Kohler A."/>
            <person name="Feng B."/>
            <person name="Cao Y."/>
            <person name="Lipzen A."/>
            <person name="Daum C."/>
            <person name="Hundley H."/>
            <person name="Pangilinan J."/>
            <person name="Johnson J."/>
            <person name="Barry K."/>
            <person name="LaButti K."/>
            <person name="Ng V."/>
            <person name="Ahrendt S."/>
            <person name="Min B."/>
            <person name="Choi I.G."/>
            <person name="Park H."/>
            <person name="Plett J.M."/>
            <person name="Magnuson J."/>
            <person name="Spatafora J.W."/>
            <person name="Nagy L.G."/>
            <person name="Henrissat B."/>
            <person name="Grigoriev I.V."/>
            <person name="Yang Z.L."/>
            <person name="Xu J."/>
            <person name="Martin F.M."/>
        </authorList>
    </citation>
    <scope>NUCLEOTIDE SEQUENCE</scope>
    <source>
        <strain evidence="1">KUC20120723A-06</strain>
    </source>
</reference>
<keyword evidence="2" id="KW-1185">Reference proteome</keyword>
<sequence length="191" mass="21414">MTLKLTLSKNDPLRTNFVTPEGKTLYTVDTISHHRPSLGSKRSTTITRRSAGGDCMQVGVVEWPANADDRPSVVVGTRSVEMTKTGLYTSPEMFRASDGQHYEWQIRDSRSHLVPLKVPKSQAYVATFVSSSSRTSIFSPRKVHTASLFVPPEGAPILDDIVVTFVYFETQWRERELAKSRRWDTSGYGMG</sequence>
<name>A0ACB8BG42_9AGAM</name>
<gene>
    <name evidence="1" type="ORF">BV22DRAFT_1034905</name>
</gene>
<organism evidence="1 2">
    <name type="scientific">Leucogyrophana mollusca</name>
    <dbReference type="NCBI Taxonomy" id="85980"/>
    <lineage>
        <taxon>Eukaryota</taxon>
        <taxon>Fungi</taxon>
        <taxon>Dikarya</taxon>
        <taxon>Basidiomycota</taxon>
        <taxon>Agaricomycotina</taxon>
        <taxon>Agaricomycetes</taxon>
        <taxon>Agaricomycetidae</taxon>
        <taxon>Boletales</taxon>
        <taxon>Boletales incertae sedis</taxon>
        <taxon>Leucogyrophana</taxon>
    </lineage>
</organism>